<keyword evidence="1" id="KW-0175">Coiled coil</keyword>
<protein>
    <recommendedName>
        <fullName evidence="3">Integrase catalytic domain-containing protein</fullName>
    </recommendedName>
</protein>
<dbReference type="PROSITE" id="PS50994">
    <property type="entry name" value="INTEGRASE"/>
    <property type="match status" value="1"/>
</dbReference>
<evidence type="ECO:0000313" key="4">
    <source>
        <dbReference type="EMBL" id="GBG66821.1"/>
    </source>
</evidence>
<dbReference type="Gramene" id="GBG66821">
    <property type="protein sequence ID" value="GBG66821"/>
    <property type="gene ID" value="CBR_g70699"/>
</dbReference>
<dbReference type="InterPro" id="IPR001584">
    <property type="entry name" value="Integrase_cat-core"/>
</dbReference>
<gene>
    <name evidence="4" type="ORF">CBR_g70699</name>
</gene>
<dbReference type="EMBL" id="BFEA01000079">
    <property type="protein sequence ID" value="GBG66821.1"/>
    <property type="molecule type" value="Genomic_DNA"/>
</dbReference>
<feature type="domain" description="Integrase catalytic" evidence="3">
    <location>
        <begin position="1"/>
        <end position="92"/>
    </location>
</feature>
<dbReference type="SUPFAM" id="SSF54160">
    <property type="entry name" value="Chromo domain-like"/>
    <property type="match status" value="1"/>
</dbReference>
<feature type="region of interest" description="Disordered" evidence="2">
    <location>
        <begin position="1288"/>
        <end position="1318"/>
    </location>
</feature>
<evidence type="ECO:0000256" key="1">
    <source>
        <dbReference type="SAM" id="Coils"/>
    </source>
</evidence>
<evidence type="ECO:0000259" key="3">
    <source>
        <dbReference type="PROSITE" id="PS50994"/>
    </source>
</evidence>
<feature type="region of interest" description="Disordered" evidence="2">
    <location>
        <begin position="310"/>
        <end position="331"/>
    </location>
</feature>
<evidence type="ECO:0000313" key="5">
    <source>
        <dbReference type="Proteomes" id="UP000265515"/>
    </source>
</evidence>
<feature type="region of interest" description="Disordered" evidence="2">
    <location>
        <begin position="1177"/>
        <end position="1224"/>
    </location>
</feature>
<feature type="region of interest" description="Disordered" evidence="2">
    <location>
        <begin position="1362"/>
        <end position="1420"/>
    </location>
</feature>
<dbReference type="Gene3D" id="3.30.420.10">
    <property type="entry name" value="Ribonuclease H-like superfamily/Ribonuclease H"/>
    <property type="match status" value="1"/>
</dbReference>
<feature type="coiled-coil region" evidence="1">
    <location>
        <begin position="868"/>
        <end position="906"/>
    </location>
</feature>
<dbReference type="SUPFAM" id="SSF53098">
    <property type="entry name" value="Ribonuclease H-like"/>
    <property type="match status" value="1"/>
</dbReference>
<name>A0A388K9X4_CHABU</name>
<proteinExistence type="predicted"/>
<evidence type="ECO:0000256" key="2">
    <source>
        <dbReference type="SAM" id="MobiDB-lite"/>
    </source>
</evidence>
<feature type="region of interest" description="Disordered" evidence="2">
    <location>
        <begin position="1568"/>
        <end position="1628"/>
    </location>
</feature>
<dbReference type="PANTHER" id="PTHR37984">
    <property type="entry name" value="PROTEIN CBG26694"/>
    <property type="match status" value="1"/>
</dbReference>
<dbReference type="Pfam" id="PF24626">
    <property type="entry name" value="SH3_Tf2-1"/>
    <property type="match status" value="1"/>
</dbReference>
<comment type="caution">
    <text evidence="4">The sequence shown here is derived from an EMBL/GenBank/DDBJ whole genome shotgun (WGS) entry which is preliminary data.</text>
</comment>
<reference evidence="4 5" key="1">
    <citation type="journal article" date="2018" name="Cell">
        <title>The Chara Genome: Secondary Complexity and Implications for Plant Terrestrialization.</title>
        <authorList>
            <person name="Nishiyama T."/>
            <person name="Sakayama H."/>
            <person name="Vries J.D."/>
            <person name="Buschmann H."/>
            <person name="Saint-Marcoux D."/>
            <person name="Ullrich K.K."/>
            <person name="Haas F.B."/>
            <person name="Vanderstraeten L."/>
            <person name="Becker D."/>
            <person name="Lang D."/>
            <person name="Vosolsobe S."/>
            <person name="Rombauts S."/>
            <person name="Wilhelmsson P.K.I."/>
            <person name="Janitza P."/>
            <person name="Kern R."/>
            <person name="Heyl A."/>
            <person name="Rumpler F."/>
            <person name="Villalobos L.I.A.C."/>
            <person name="Clay J.M."/>
            <person name="Skokan R."/>
            <person name="Toyoda A."/>
            <person name="Suzuki Y."/>
            <person name="Kagoshima H."/>
            <person name="Schijlen E."/>
            <person name="Tajeshwar N."/>
            <person name="Catarino B."/>
            <person name="Hetherington A.J."/>
            <person name="Saltykova A."/>
            <person name="Bonnot C."/>
            <person name="Breuninger H."/>
            <person name="Symeonidi A."/>
            <person name="Radhakrishnan G.V."/>
            <person name="Van Nieuwerburgh F."/>
            <person name="Deforce D."/>
            <person name="Chang C."/>
            <person name="Karol K.G."/>
            <person name="Hedrich R."/>
            <person name="Ulvskov P."/>
            <person name="Glockner G."/>
            <person name="Delwiche C.F."/>
            <person name="Petrasek J."/>
            <person name="Van de Peer Y."/>
            <person name="Friml J."/>
            <person name="Beilby M."/>
            <person name="Dolan L."/>
            <person name="Kohara Y."/>
            <person name="Sugano S."/>
            <person name="Fujiyama A."/>
            <person name="Delaux P.-M."/>
            <person name="Quint M."/>
            <person name="TheiBen G."/>
            <person name="Hagemann M."/>
            <person name="Harholt J."/>
            <person name="Dunand C."/>
            <person name="Zachgo S."/>
            <person name="Langdale J."/>
            <person name="Maumus F."/>
            <person name="Straeten D.V.D."/>
            <person name="Gould S.B."/>
            <person name="Rensing S.A."/>
        </authorList>
    </citation>
    <scope>NUCLEOTIDE SEQUENCE [LARGE SCALE GENOMIC DNA]</scope>
    <source>
        <strain evidence="4 5">S276</strain>
    </source>
</reference>
<feature type="region of interest" description="Disordered" evidence="2">
    <location>
        <begin position="408"/>
        <end position="433"/>
    </location>
</feature>
<dbReference type="InterPro" id="IPR016197">
    <property type="entry name" value="Chromo-like_dom_sf"/>
</dbReference>
<keyword evidence="5" id="KW-1185">Reference proteome</keyword>
<dbReference type="InterPro" id="IPR012337">
    <property type="entry name" value="RNaseH-like_sf"/>
</dbReference>
<dbReference type="PANTHER" id="PTHR37984:SF5">
    <property type="entry name" value="PROTEIN NYNRIN-LIKE"/>
    <property type="match status" value="1"/>
</dbReference>
<dbReference type="OrthoDB" id="425619at2759"/>
<sequence>MSDRDTRFTSKDWKNFTSQIYDIKLNKTSGRHPEANGLAEEINQTVIQLLRALIVPDQNTWDKELHKVKGLYNNSIHSATGVTPNQLQYGWQLLNPLSYLFPERSPGLTPGMPGYNAQYGRLLKVAIAAMNKRQHAMIKHANKSRKEANFRVGDYVWVKMSEFSDEEGVSRKLLPLYYGPWQVLKVIGDDFGPSYVIDVPPHLRTYPVFHASKLFPHIDDETFPFRDPMIPRPIDDGHEIDKIVSHEGRGRNRQYKVHFLYHPLNEFFWIDWKELLKNAPRPSCDPGPAREHDCDPPKVPFAATSLLQSFSRKKKRKEPSDNHGIRSEIYSAPGRGTGCAGQLGKMAPHGKSQPFLLSSSPSVSCKSCLASSGEPLHSVCIWPTDSLSSPSSSITGRAEQRCRMKRGRRLSGYGGGDKEVMSGPTAPHSPTCTPPSTMTYIGEILPTEGLGIVSPLLLSQMMAMQEQQLQMERHGRGLAETATKKLEEALGASRRELNNLRRQMEQALAAESKRRQETELPLHKERKQKEIAESSFKTTRKKLMQKVLDKERTVRKLAEGKVRDLSKELNDLRLEMERTLQSERTKREKLEVALEYEKREREAEVKKMKEKERERVEEIMNMWEEKLAKGVEGERCKWFMALEQEKIKREILGRILNDEWVKRGKLDQCWETAVVNQEVDIRLNEMEEKARREVAEEKLNDERESSRKDCEGRWREERGCREEAEWAKQAEAQHRWQIEEVLKELKLGKEDMEIKLARERERREEAEEKLRGVEKDRREVQVGLKRSIAQAMEMEREASKGAQRLERMMAMALEETGKRLSLEDKWQEEKRKREEMDAKFQEEKLRRELLETVVLRAEKISKLSTDRLRLSEQRVKKLVREQMEMSREFEEEKRKLKEALEVIRVEHTQRQAIEEVLRKNMRYAEDDILADLRTEGKTETEAWGKGHQDMKRRQYGMTQEVVSVARKEEGREIHVEGGLREGGLTDRSWGLREGGLTDRSSNAMTNVEAWGLTRKRIPDMAGEQVLDSEALEKKVGEVETGAFLGTRDVPPYHLMDQASVMPQDSGTCVLDAGVNSAKPVDEKTGDSVMREGADDDGLSAGSHLMSDNRKEFLVRSSQERIGEREKRAIADGRVDDWSEPMSKESTLIDRGQTQHNGAMVRPSLDLTDRLKIEPPPLIARCEMSTSAAKQGRSESPRAEDEATQCRESDVEQSEGPPQGGTSEEALVAVEGGEKRRQKNEKRKQQQYPGLGLAVTEAFGRLMDEEIREVAGVVGRRARSRKEETWQRYPGCGAMGRTGGHDTSDDENGIGEAERTRESNPFQPIAKECRMEAWLTSQEEMMRKRTAVTNRLLNVDVKVEETGRRKGESELGRDDPRAIDASPGGCTPTNAESDARERNQPLISARSEGNTSESSSRLEMLSNAEEEREGVLYVLQLVMKRAVEDVMKGLRAVEKVDGNWKISAAVMTLMCNEVQYWWQRMCKASKDIGEERKRRGNQIGNIPLGELVREVAEVVLKGMEMVRTYCDLQVEERARRQKIEADLEEALAIVEIEIQREHELRAKHGMAMFHSKDKVTRGKADLKTQQRRRQRSRKEKSDTVKEKGDGSTKGWSAASRRNRRRQTVIEFGE</sequence>
<dbReference type="InterPro" id="IPR056924">
    <property type="entry name" value="SH3_Tf2-1"/>
</dbReference>
<dbReference type="Proteomes" id="UP000265515">
    <property type="component" value="Unassembled WGS sequence"/>
</dbReference>
<dbReference type="InterPro" id="IPR036397">
    <property type="entry name" value="RNaseH_sf"/>
</dbReference>
<dbReference type="GO" id="GO:0015074">
    <property type="term" value="P:DNA integration"/>
    <property type="evidence" value="ECO:0007669"/>
    <property type="project" value="InterPro"/>
</dbReference>
<feature type="compositionally biased region" description="Basic and acidic residues" evidence="2">
    <location>
        <begin position="1569"/>
        <end position="1583"/>
    </location>
</feature>
<feature type="coiled-coil region" evidence="1">
    <location>
        <begin position="555"/>
        <end position="626"/>
    </location>
</feature>
<feature type="compositionally biased region" description="Basic and acidic residues" evidence="2">
    <location>
        <begin position="511"/>
        <end position="532"/>
    </location>
</feature>
<feature type="compositionally biased region" description="Polar residues" evidence="2">
    <location>
        <begin position="1406"/>
        <end position="1416"/>
    </location>
</feature>
<feature type="coiled-coil region" evidence="1">
    <location>
        <begin position="742"/>
        <end position="783"/>
    </location>
</feature>
<organism evidence="4 5">
    <name type="scientific">Chara braunii</name>
    <name type="common">Braun's stonewort</name>
    <dbReference type="NCBI Taxonomy" id="69332"/>
    <lineage>
        <taxon>Eukaryota</taxon>
        <taxon>Viridiplantae</taxon>
        <taxon>Streptophyta</taxon>
        <taxon>Charophyceae</taxon>
        <taxon>Charales</taxon>
        <taxon>Characeae</taxon>
        <taxon>Chara</taxon>
    </lineage>
</organism>
<dbReference type="GO" id="GO:0003676">
    <property type="term" value="F:nucleic acid binding"/>
    <property type="evidence" value="ECO:0007669"/>
    <property type="project" value="InterPro"/>
</dbReference>
<feature type="compositionally biased region" description="Basic and acidic residues" evidence="2">
    <location>
        <begin position="1362"/>
        <end position="1377"/>
    </location>
</feature>
<feature type="compositionally biased region" description="Basic residues" evidence="2">
    <location>
        <begin position="1584"/>
        <end position="1593"/>
    </location>
</feature>
<accession>A0A388K9X4</accession>
<feature type="compositionally biased region" description="Basic and acidic residues" evidence="2">
    <location>
        <begin position="1191"/>
        <end position="1209"/>
    </location>
</feature>
<feature type="compositionally biased region" description="Basic and acidic residues" evidence="2">
    <location>
        <begin position="1594"/>
        <end position="1605"/>
    </location>
</feature>
<dbReference type="InterPro" id="IPR050951">
    <property type="entry name" value="Retrovirus_Pol_polyprotein"/>
</dbReference>
<feature type="region of interest" description="Disordered" evidence="2">
    <location>
        <begin position="510"/>
        <end position="534"/>
    </location>
</feature>